<dbReference type="EMBL" id="AWFB01000078">
    <property type="protein sequence ID" value="RAN30636.1"/>
    <property type="molecule type" value="Genomic_DNA"/>
</dbReference>
<comment type="caution">
    <text evidence="1">The sequence shown here is derived from an EMBL/GenBank/DDBJ whole genome shotgun (WGS) entry which is preliminary data.</text>
</comment>
<sequence>MSELLYRAALDGGLAEFQDGVMEAVSVAGRETVETLRDMGLSKLRGSIRDAGLGDRLANAWRAEIYPKRGFALNPAILFWSKADVIVNAHQGETIHAKDGNLLAIPIPDGPAVDFPNPRGPDTKVDYARKKFGDRLFVIPANPVRPAILAAEGVGFTKTGRLTLRKQSAKTGKWGKGSATVFLFWLVEEAVLQQRLDVQADFDWIDRTFQAEYSRILADNMLRAGLAD</sequence>
<proteinExistence type="predicted"/>
<evidence type="ECO:0000313" key="2">
    <source>
        <dbReference type="Proteomes" id="UP000249123"/>
    </source>
</evidence>
<dbReference type="Proteomes" id="UP000249123">
    <property type="component" value="Unassembled WGS sequence"/>
</dbReference>
<dbReference type="AlphaFoldDB" id="A0A8B2PQN0"/>
<dbReference type="Pfam" id="PF20039">
    <property type="entry name" value="DUF6441"/>
    <property type="match status" value="1"/>
</dbReference>
<evidence type="ECO:0000313" key="1">
    <source>
        <dbReference type="EMBL" id="RAN30636.1"/>
    </source>
</evidence>
<gene>
    <name evidence="1" type="ORF">HY3_05660</name>
</gene>
<protein>
    <submittedName>
        <fullName evidence="1">Uncharacterized protein</fullName>
    </submittedName>
</protein>
<name>A0A8B2PQN0_9PROT</name>
<organism evidence="1 2">
    <name type="scientific">Hyphomonas pacifica</name>
    <dbReference type="NCBI Taxonomy" id="1280941"/>
    <lineage>
        <taxon>Bacteria</taxon>
        <taxon>Pseudomonadati</taxon>
        <taxon>Pseudomonadota</taxon>
        <taxon>Alphaproteobacteria</taxon>
        <taxon>Hyphomonadales</taxon>
        <taxon>Hyphomonadaceae</taxon>
        <taxon>Hyphomonas</taxon>
    </lineage>
</organism>
<dbReference type="RefSeq" id="WP_112063390.1">
    <property type="nucleotide sequence ID" value="NZ_AWFB01000078.1"/>
</dbReference>
<accession>A0A8B2PQN0</accession>
<dbReference type="InterPro" id="IPR045622">
    <property type="entry name" value="DUF6441"/>
</dbReference>
<keyword evidence="2" id="KW-1185">Reference proteome</keyword>
<reference evidence="1 2" key="1">
    <citation type="submission" date="2013-04" db="EMBL/GenBank/DDBJ databases">
        <title>Hyphomonas sp. T24B3 Genome Sequencing.</title>
        <authorList>
            <person name="Lai Q."/>
            <person name="Shao Z."/>
        </authorList>
    </citation>
    <scope>NUCLEOTIDE SEQUENCE [LARGE SCALE GENOMIC DNA]</scope>
    <source>
        <strain evidence="1 2">T24B3</strain>
    </source>
</reference>